<evidence type="ECO:0000256" key="3">
    <source>
        <dbReference type="ARBA" id="ARBA00023014"/>
    </source>
</evidence>
<dbReference type="PROSITE" id="PS51379">
    <property type="entry name" value="4FE4S_FER_2"/>
    <property type="match status" value="1"/>
</dbReference>
<dbReference type="InterPro" id="IPR017896">
    <property type="entry name" value="4Fe4S_Fe-S-bd"/>
</dbReference>
<dbReference type="InterPro" id="IPR017900">
    <property type="entry name" value="4Fe4S_Fe_S_CS"/>
</dbReference>
<dbReference type="InterPro" id="IPR012830">
    <property type="entry name" value="Citrate_utilization_prot_B"/>
</dbReference>
<keyword evidence="1" id="KW-0479">Metal-binding</keyword>
<evidence type="ECO:0000259" key="5">
    <source>
        <dbReference type="PROSITE" id="PS51379"/>
    </source>
</evidence>
<name>A0A2R4W1B3_THEAF</name>
<dbReference type="InterPro" id="IPR036197">
    <property type="entry name" value="NarG-like_sf"/>
</dbReference>
<evidence type="ECO:0000256" key="2">
    <source>
        <dbReference type="ARBA" id="ARBA00023004"/>
    </source>
</evidence>
<feature type="transmembrane region" description="Helical" evidence="4">
    <location>
        <begin position="257"/>
        <end position="278"/>
    </location>
</feature>
<dbReference type="GO" id="GO:0051536">
    <property type="term" value="F:iron-sulfur cluster binding"/>
    <property type="evidence" value="ECO:0007669"/>
    <property type="project" value="UniProtKB-KW"/>
</dbReference>
<keyword evidence="7" id="KW-1185">Reference proteome</keyword>
<keyword evidence="4" id="KW-0812">Transmembrane</keyword>
<gene>
    <name evidence="6" type="ORF">TDSAC_1237</name>
</gene>
<feature type="transmembrane region" description="Helical" evidence="4">
    <location>
        <begin position="298"/>
        <end position="315"/>
    </location>
</feature>
<keyword evidence="4" id="KW-0472">Membrane</keyword>
<protein>
    <submittedName>
        <fullName evidence="6">Citrate/tricarballylate utilization protein</fullName>
    </submittedName>
</protein>
<dbReference type="NCBIfam" id="TIGR02484">
    <property type="entry name" value="CitB"/>
    <property type="match status" value="1"/>
</dbReference>
<evidence type="ECO:0000256" key="4">
    <source>
        <dbReference type="SAM" id="Phobius"/>
    </source>
</evidence>
<evidence type="ECO:0000313" key="6">
    <source>
        <dbReference type="EMBL" id="AWB10579.1"/>
    </source>
</evidence>
<proteinExistence type="predicted"/>
<dbReference type="SUPFAM" id="SSF103501">
    <property type="entry name" value="Respiratory nitrate reductase 1 gamma chain"/>
    <property type="match status" value="1"/>
</dbReference>
<reference evidence="6 7" key="1">
    <citation type="submission" date="2017-04" db="EMBL/GenBank/DDBJ databases">
        <title>Genomic insights into metabolism of Thermodesulfobium acidiphilum.</title>
        <authorList>
            <person name="Toshchakov S.V."/>
            <person name="Frolov E.N."/>
            <person name="Kublanov I.V."/>
            <person name="Samarov N.I."/>
            <person name="Novikov A."/>
            <person name="Lebedinsky A.V."/>
            <person name="Bonch-Osmolovskaya E.A."/>
            <person name="Chernyh N.A."/>
        </authorList>
    </citation>
    <scope>NUCLEOTIDE SEQUENCE [LARGE SCALE GENOMIC DNA]</scope>
    <source>
        <strain evidence="6 7">3127-1</strain>
    </source>
</reference>
<sequence length="363" mass="41817">MFDKNFEDARFSLNICNACRYCENICPVFKAIELRRTFSDNDIIYLANLCHDCRGCYYACQYAPPHTFDINIPKIFGTLRLETYKNYRNSKFSKDIVDKPHLFSIATFIVSFLFYTISSIINTGKLSLMGIVDQNDSFYSILPENFLIITMFIPFAISLTIYIKNLIDYCDYIGIKKGDFLKLFNHIRSLKSLVLLEFLDGGGYGCNYPGEEYSFSRRIYHQFVLFGFKITFISTLIAAFMSHILNISPPYTFTSLPVIFGSIGGALLLLGLTGLLYLRTKMDRIPYSENVSSMDINFIIILLLSVLTGFLVLLFRSTTFMPILLIIHLSIVITFFITLPFSKLQHAVFRYVSIYKFFSEINK</sequence>
<feature type="transmembrane region" description="Helical" evidence="4">
    <location>
        <begin position="141"/>
        <end position="163"/>
    </location>
</feature>
<feature type="transmembrane region" description="Helical" evidence="4">
    <location>
        <begin position="321"/>
        <end position="341"/>
    </location>
</feature>
<accession>A0A2R4W1B3</accession>
<dbReference type="GO" id="GO:0046872">
    <property type="term" value="F:metal ion binding"/>
    <property type="evidence" value="ECO:0007669"/>
    <property type="project" value="UniProtKB-KW"/>
</dbReference>
<keyword evidence="2" id="KW-0408">Iron</keyword>
<dbReference type="RefSeq" id="WP_108309371.1">
    <property type="nucleotide sequence ID" value="NZ_CP020921.1"/>
</dbReference>
<dbReference type="Gene3D" id="1.20.950.20">
    <property type="entry name" value="Transmembrane di-heme cytochromes, Chain C"/>
    <property type="match status" value="1"/>
</dbReference>
<dbReference type="PROSITE" id="PS00198">
    <property type="entry name" value="4FE4S_FER_1"/>
    <property type="match status" value="1"/>
</dbReference>
<feature type="transmembrane region" description="Helical" evidence="4">
    <location>
        <begin position="223"/>
        <end position="245"/>
    </location>
</feature>
<feature type="transmembrane region" description="Helical" evidence="4">
    <location>
        <begin position="101"/>
        <end position="121"/>
    </location>
</feature>
<dbReference type="Proteomes" id="UP000244792">
    <property type="component" value="Chromosome"/>
</dbReference>
<keyword evidence="4" id="KW-1133">Transmembrane helix</keyword>
<evidence type="ECO:0000313" key="7">
    <source>
        <dbReference type="Proteomes" id="UP000244792"/>
    </source>
</evidence>
<dbReference type="SUPFAM" id="SSF54862">
    <property type="entry name" value="4Fe-4S ferredoxins"/>
    <property type="match status" value="1"/>
</dbReference>
<dbReference type="AlphaFoldDB" id="A0A2R4W1B3"/>
<evidence type="ECO:0000256" key="1">
    <source>
        <dbReference type="ARBA" id="ARBA00022723"/>
    </source>
</evidence>
<dbReference type="OrthoDB" id="9794954at2"/>
<organism evidence="6 7">
    <name type="scientific">Thermodesulfobium acidiphilum</name>
    <dbReference type="NCBI Taxonomy" id="1794699"/>
    <lineage>
        <taxon>Bacteria</taxon>
        <taxon>Pseudomonadati</taxon>
        <taxon>Thermodesulfobiota</taxon>
        <taxon>Thermodesulfobiia</taxon>
        <taxon>Thermodesulfobiales</taxon>
        <taxon>Thermodesulfobiaceae</taxon>
        <taxon>Thermodesulfobium</taxon>
    </lineage>
</organism>
<dbReference type="EMBL" id="CP020921">
    <property type="protein sequence ID" value="AWB10579.1"/>
    <property type="molecule type" value="Genomic_DNA"/>
</dbReference>
<feature type="domain" description="4Fe-4S ferredoxin-type" evidence="5">
    <location>
        <begin position="7"/>
        <end position="37"/>
    </location>
</feature>
<keyword evidence="3" id="KW-0411">Iron-sulfur</keyword>
<dbReference type="KEGG" id="taci:TDSAC_1237"/>